<dbReference type="Proteomes" id="UP000248703">
    <property type="component" value="Unassembled WGS sequence"/>
</dbReference>
<reference evidence="1 2" key="1">
    <citation type="submission" date="2018-06" db="EMBL/GenBank/DDBJ databases">
        <title>Genomic Encyclopedia of Archaeal and Bacterial Type Strains, Phase II (KMG-II): from individual species to whole genera.</title>
        <authorList>
            <person name="Goeker M."/>
        </authorList>
    </citation>
    <scope>NUCLEOTIDE SEQUENCE [LARGE SCALE GENOMIC DNA]</scope>
    <source>
        <strain evidence="1 2">DSM 24464</strain>
    </source>
</reference>
<sequence length="27" mass="3141">MTQIQINSNTILLNEEFSKIIYVNEAN</sequence>
<organism evidence="1 2">
    <name type="scientific">Olleya aquimaris</name>
    <dbReference type="NCBI Taxonomy" id="639310"/>
    <lineage>
        <taxon>Bacteria</taxon>
        <taxon>Pseudomonadati</taxon>
        <taxon>Bacteroidota</taxon>
        <taxon>Flavobacteriia</taxon>
        <taxon>Flavobacteriales</taxon>
        <taxon>Flavobacteriaceae</taxon>
    </lineage>
</organism>
<protein>
    <submittedName>
        <fullName evidence="1">DtxR family Mn-dependent transcriptional regulator</fullName>
    </submittedName>
</protein>
<dbReference type="AlphaFoldDB" id="A0A327RNC7"/>
<keyword evidence="2" id="KW-1185">Reference proteome</keyword>
<comment type="caution">
    <text evidence="1">The sequence shown here is derived from an EMBL/GenBank/DDBJ whole genome shotgun (WGS) entry which is preliminary data.</text>
</comment>
<name>A0A327RNC7_9FLAO</name>
<evidence type="ECO:0000313" key="1">
    <source>
        <dbReference type="EMBL" id="RAJ18001.1"/>
    </source>
</evidence>
<dbReference type="EMBL" id="QLLO01000001">
    <property type="protein sequence ID" value="RAJ18001.1"/>
    <property type="molecule type" value="Genomic_DNA"/>
</dbReference>
<proteinExistence type="predicted"/>
<evidence type="ECO:0000313" key="2">
    <source>
        <dbReference type="Proteomes" id="UP000248703"/>
    </source>
</evidence>
<gene>
    <name evidence="1" type="ORF">LY08_00271</name>
</gene>
<accession>A0A327RNC7</accession>